<evidence type="ECO:0000313" key="2">
    <source>
        <dbReference type="EMBL" id="PNJ12422.1"/>
    </source>
</evidence>
<evidence type="ECO:0000313" key="1">
    <source>
        <dbReference type="EMBL" id="PNJ12420.1"/>
    </source>
</evidence>
<sequence length="69" mass="7438">MAEPDLESEQIRLKCIRKEGFFTVPPEHRGLALSPRLECSGVITAQCIVSLLGSSDLPASASQVLELQA</sequence>
<reference evidence="1" key="1">
    <citation type="submission" date="2017-12" db="EMBL/GenBank/DDBJ databases">
        <title>High-resolution comparative analysis of great ape genomes.</title>
        <authorList>
            <person name="Pollen A."/>
            <person name="Hastie A."/>
            <person name="Hormozdiari F."/>
            <person name="Dougherty M."/>
            <person name="Liu R."/>
            <person name="Chaisson M."/>
            <person name="Hoppe E."/>
            <person name="Hill C."/>
            <person name="Pang A."/>
            <person name="Hillier L."/>
            <person name="Baker C."/>
            <person name="Armstrong J."/>
            <person name="Shendure J."/>
            <person name="Paten B."/>
            <person name="Wilson R."/>
            <person name="Chao H."/>
            <person name="Schneider V."/>
            <person name="Ventura M."/>
            <person name="Kronenberg Z."/>
            <person name="Murali S."/>
            <person name="Gordon D."/>
            <person name="Cantsilieris S."/>
            <person name="Munson K."/>
            <person name="Nelson B."/>
            <person name="Raja A."/>
            <person name="Underwood J."/>
            <person name="Diekhans M."/>
            <person name="Fiddes I."/>
            <person name="Haussler D."/>
            <person name="Eichler E."/>
        </authorList>
    </citation>
    <scope>NUCLEOTIDE SEQUENCE [LARGE SCALE GENOMIC DNA]</scope>
    <source>
        <strain evidence="1">Susie</strain>
    </source>
</reference>
<protein>
    <submittedName>
        <fullName evidence="1">CDK10 isoform 18</fullName>
    </submittedName>
    <submittedName>
        <fullName evidence="2">CDK10 isoform 22</fullName>
    </submittedName>
</protein>
<comment type="caution">
    <text evidence="1">The sequence shown here is derived from an EMBL/GenBank/DDBJ whole genome shotgun (WGS) entry which is preliminary data.</text>
</comment>
<dbReference type="PANTHER" id="PTHR12138">
    <property type="entry name" value="PRIMATE-EXPANDED PROTEIN FAMILY"/>
    <property type="match status" value="1"/>
</dbReference>
<accession>A0A2J8RV73</accession>
<gene>
    <name evidence="1" type="ORF">CR201_G0048316</name>
</gene>
<dbReference type="EMBL" id="NDHI03003646">
    <property type="protein sequence ID" value="PNJ12420.1"/>
    <property type="molecule type" value="Genomic_DNA"/>
</dbReference>
<dbReference type="PANTHER" id="PTHR12138:SF162">
    <property type="entry name" value="CHROMOSOME UNDETERMINED SCAFFOLD_275, WHOLE GENOME SHOTGUN SEQUENCE"/>
    <property type="match status" value="1"/>
</dbReference>
<name>A0A2J8RV73_PONAB</name>
<dbReference type="AlphaFoldDB" id="A0A2J8RV73"/>
<organism evidence="1">
    <name type="scientific">Pongo abelii</name>
    <name type="common">Sumatran orangutan</name>
    <name type="synonym">Pongo pygmaeus abelii</name>
    <dbReference type="NCBI Taxonomy" id="9601"/>
    <lineage>
        <taxon>Eukaryota</taxon>
        <taxon>Metazoa</taxon>
        <taxon>Chordata</taxon>
        <taxon>Craniata</taxon>
        <taxon>Vertebrata</taxon>
        <taxon>Euteleostomi</taxon>
        <taxon>Mammalia</taxon>
        <taxon>Eutheria</taxon>
        <taxon>Euarchontoglires</taxon>
        <taxon>Primates</taxon>
        <taxon>Haplorrhini</taxon>
        <taxon>Catarrhini</taxon>
        <taxon>Hominidae</taxon>
        <taxon>Pongo</taxon>
    </lineage>
</organism>
<dbReference type="EMBL" id="NDHI03003646">
    <property type="protein sequence ID" value="PNJ12422.1"/>
    <property type="molecule type" value="Genomic_DNA"/>
</dbReference>
<proteinExistence type="predicted"/>